<dbReference type="KEGG" id="nmv:NITMOv2_3372"/>
<dbReference type="Proteomes" id="UP000069205">
    <property type="component" value="Chromosome"/>
</dbReference>
<evidence type="ECO:0000313" key="1">
    <source>
        <dbReference type="EMBL" id="ALA59765.1"/>
    </source>
</evidence>
<dbReference type="EMBL" id="CP011801">
    <property type="protein sequence ID" value="ALA59765.1"/>
    <property type="molecule type" value="Genomic_DNA"/>
</dbReference>
<evidence type="ECO:0000313" key="2">
    <source>
        <dbReference type="Proteomes" id="UP000069205"/>
    </source>
</evidence>
<gene>
    <name evidence="1" type="ORF">NITMOv2_3372</name>
</gene>
<proteinExistence type="predicted"/>
<accession>A0A0K2GFM7</accession>
<protein>
    <submittedName>
        <fullName evidence="1">Uncharacterized protein</fullName>
    </submittedName>
</protein>
<keyword evidence="2" id="KW-1185">Reference proteome</keyword>
<dbReference type="PATRIC" id="fig|42253.5.peg.3325"/>
<name>A0A0K2GFM7_NITMO</name>
<sequence length="101" mass="9723">MLIPGISDNSRPNCLGTAGDEGAVPPAAAAAATPALAAGLGAAVEAGELTDPNKENGWLMVPVVGEVTGGASVEFFAGAVGSFVTGSSVTTLIVPDGVMPD</sequence>
<dbReference type="AlphaFoldDB" id="A0A0K2GFM7"/>
<reference evidence="1 2" key="1">
    <citation type="journal article" date="2015" name="Proc. Natl. Acad. Sci. U.S.A.">
        <title>Expanded metabolic versatility of ubiquitous nitrite-oxidizing bacteria from the genus Nitrospira.</title>
        <authorList>
            <person name="Koch H."/>
            <person name="Lucker S."/>
            <person name="Albertsen M."/>
            <person name="Kitzinger K."/>
            <person name="Herbold C."/>
            <person name="Spieck E."/>
            <person name="Nielsen P.H."/>
            <person name="Wagner M."/>
            <person name="Daims H."/>
        </authorList>
    </citation>
    <scope>NUCLEOTIDE SEQUENCE [LARGE SCALE GENOMIC DNA]</scope>
    <source>
        <strain evidence="1 2">NSP M-1</strain>
    </source>
</reference>
<organism evidence="1 2">
    <name type="scientific">Nitrospira moscoviensis</name>
    <dbReference type="NCBI Taxonomy" id="42253"/>
    <lineage>
        <taxon>Bacteria</taxon>
        <taxon>Pseudomonadati</taxon>
        <taxon>Nitrospirota</taxon>
        <taxon>Nitrospiria</taxon>
        <taxon>Nitrospirales</taxon>
        <taxon>Nitrospiraceae</taxon>
        <taxon>Nitrospira</taxon>
    </lineage>
</organism>